<keyword evidence="3" id="KW-1185">Reference proteome</keyword>
<organism evidence="2 3">
    <name type="scientific">Undibacterium nitidum</name>
    <dbReference type="NCBI Taxonomy" id="2762298"/>
    <lineage>
        <taxon>Bacteria</taxon>
        <taxon>Pseudomonadati</taxon>
        <taxon>Pseudomonadota</taxon>
        <taxon>Betaproteobacteria</taxon>
        <taxon>Burkholderiales</taxon>
        <taxon>Oxalobacteraceae</taxon>
        <taxon>Undibacterium</taxon>
    </lineage>
</organism>
<reference evidence="2" key="1">
    <citation type="submission" date="2020-08" db="EMBL/GenBank/DDBJ databases">
        <title>Novel species isolated from subtropical streams in China.</title>
        <authorList>
            <person name="Lu H."/>
        </authorList>
    </citation>
    <scope>NUCLEOTIDE SEQUENCE</scope>
    <source>
        <strain evidence="2">LX22W</strain>
    </source>
</reference>
<evidence type="ECO:0000313" key="3">
    <source>
        <dbReference type="Proteomes" id="UP000627446"/>
    </source>
</evidence>
<dbReference type="PANTHER" id="PTHR43245:SF58">
    <property type="entry name" value="BLL5923 PROTEIN"/>
    <property type="match status" value="1"/>
</dbReference>
<accession>A0A923HNC2</accession>
<sequence>MNSNTVAPSKILVTGASGFVGSHLVAYLMAQGHQVRVCSRQAWPTAPTNNIVVGNIHAHTDWKAALKDIEVVIHCAARVHIMNDTAADPLSAFREVNRDASVRLAQQAAEAGVKQLIYLSSVKVNGEMTEHGKPFTESDIPGPTDPYGISKYEAEQALLAIGEQTALKVTIIRPPLVYGAGVGANFLSLLRWVKKGIPLPLGAIHNRRSFVFVKNLVSFISHCILKPAAYQQSYLISDDHDLSTTDLLKAAAEAQQVSARLLPIPADWISAVATLVGKKSISDRLCMSLQVDISKAKNQLQWQAPYSVAEGLRECTKLNNTPHH</sequence>
<gene>
    <name evidence="2" type="ORF">H8K36_12590</name>
</gene>
<protein>
    <submittedName>
        <fullName evidence="2">SDR family oxidoreductase</fullName>
    </submittedName>
</protein>
<evidence type="ECO:0000313" key="2">
    <source>
        <dbReference type="EMBL" id="MBC3882222.1"/>
    </source>
</evidence>
<dbReference type="EMBL" id="JACOFZ010000004">
    <property type="protein sequence ID" value="MBC3882222.1"/>
    <property type="molecule type" value="Genomic_DNA"/>
</dbReference>
<dbReference type="SUPFAM" id="SSF51735">
    <property type="entry name" value="NAD(P)-binding Rossmann-fold domains"/>
    <property type="match status" value="1"/>
</dbReference>
<comment type="caution">
    <text evidence="2">The sequence shown here is derived from an EMBL/GenBank/DDBJ whole genome shotgun (WGS) entry which is preliminary data.</text>
</comment>
<dbReference type="Pfam" id="PF01370">
    <property type="entry name" value="Epimerase"/>
    <property type="match status" value="1"/>
</dbReference>
<evidence type="ECO:0000259" key="1">
    <source>
        <dbReference type="Pfam" id="PF01370"/>
    </source>
</evidence>
<dbReference type="InterPro" id="IPR036291">
    <property type="entry name" value="NAD(P)-bd_dom_sf"/>
</dbReference>
<dbReference type="Gene3D" id="3.40.50.720">
    <property type="entry name" value="NAD(P)-binding Rossmann-like Domain"/>
    <property type="match status" value="1"/>
</dbReference>
<dbReference type="AlphaFoldDB" id="A0A923HNC2"/>
<dbReference type="CDD" id="cd05232">
    <property type="entry name" value="UDP_G4E_4_SDR_e"/>
    <property type="match status" value="1"/>
</dbReference>
<feature type="domain" description="NAD-dependent epimerase/dehydratase" evidence="1">
    <location>
        <begin position="11"/>
        <end position="230"/>
    </location>
</feature>
<dbReference type="Proteomes" id="UP000627446">
    <property type="component" value="Unassembled WGS sequence"/>
</dbReference>
<name>A0A923HNC2_9BURK</name>
<dbReference type="InterPro" id="IPR050177">
    <property type="entry name" value="Lipid_A_modif_metabolic_enz"/>
</dbReference>
<proteinExistence type="predicted"/>
<dbReference type="InterPro" id="IPR001509">
    <property type="entry name" value="Epimerase_deHydtase"/>
</dbReference>
<dbReference type="PANTHER" id="PTHR43245">
    <property type="entry name" value="BIFUNCTIONAL POLYMYXIN RESISTANCE PROTEIN ARNA"/>
    <property type="match status" value="1"/>
</dbReference>